<protein>
    <recommendedName>
        <fullName evidence="6">Ubiquitin 3 binding protein But2 C-terminal domain-containing protein</fullName>
    </recommendedName>
</protein>
<comment type="caution">
    <text evidence="4">The sequence shown here is derived from an EMBL/GenBank/DDBJ whole genome shotgun (WGS) entry which is preliminary data.</text>
</comment>
<organism evidence="4 5">
    <name type="scientific">Orbilia ellipsospora</name>
    <dbReference type="NCBI Taxonomy" id="2528407"/>
    <lineage>
        <taxon>Eukaryota</taxon>
        <taxon>Fungi</taxon>
        <taxon>Dikarya</taxon>
        <taxon>Ascomycota</taxon>
        <taxon>Pezizomycotina</taxon>
        <taxon>Orbiliomycetes</taxon>
        <taxon>Orbiliales</taxon>
        <taxon>Orbiliaceae</taxon>
        <taxon>Orbilia</taxon>
    </lineage>
</organism>
<sequence>MRSIIALTLVTLASTVQSIVIPRNPCYVCQGFTISVSGGVSGPLGQIGDGQNRVGPATPSPAKYTLGCGGGITDQNGRGCILTPPTTQFQCDVGASPTTGFAIGSNGVITHGGSSDFYACPVDDYGNWNVYSQPVAGQTKCVKVCLTANGCSAPPPPPPPPVTTTAPPPPPPSTCPYNLVYPGGSSFEFPHLIVPVDSSKPNTAYGTQYNGLITPTVSTIFNFDVRPAFQGKKCSLVWLFPNNPPSDTSSYTYSGGGSFHFWKKSNVANQGTTYNNQGGNSVDYGVTHVAPGNSYTITTFDCPAGQAIAFEISTTDSNLNYFQDYNPSAVGLYITAC</sequence>
<dbReference type="PANTHER" id="PTHR39613:SF1">
    <property type="entry name" value="ANCHORED CELL WALL PROTEIN, PUTATIVE (AFU_ORTHOLOGUE AFUA_4G08960)-RELATED"/>
    <property type="match status" value="1"/>
</dbReference>
<gene>
    <name evidence="4" type="ORF">TWF694_005678</name>
</gene>
<feature type="domain" description="Ubiquitin 3 binding protein But2 C-terminal" evidence="2">
    <location>
        <begin position="188"/>
        <end position="327"/>
    </location>
</feature>
<reference evidence="4 5" key="1">
    <citation type="submission" date="2019-10" db="EMBL/GenBank/DDBJ databases">
        <authorList>
            <person name="Palmer J.M."/>
        </authorList>
    </citation>
    <scope>NUCLEOTIDE SEQUENCE [LARGE SCALE GENOMIC DNA]</scope>
    <source>
        <strain evidence="4 5">TWF694</strain>
    </source>
</reference>
<evidence type="ECO:0000259" key="2">
    <source>
        <dbReference type="Pfam" id="PF09792"/>
    </source>
</evidence>
<evidence type="ECO:0000256" key="1">
    <source>
        <dbReference type="SAM" id="SignalP"/>
    </source>
</evidence>
<keyword evidence="5" id="KW-1185">Reference proteome</keyword>
<evidence type="ECO:0000313" key="4">
    <source>
        <dbReference type="EMBL" id="KAK6524010.1"/>
    </source>
</evidence>
<feature type="domain" description="Cell wall mannoprotein PIR1-like C-terminal" evidence="3">
    <location>
        <begin position="70"/>
        <end position="144"/>
    </location>
</feature>
<proteinExistence type="predicted"/>
<feature type="chain" id="PRO_5043743269" description="Ubiquitin 3 binding protein But2 C-terminal domain-containing protein" evidence="1">
    <location>
        <begin position="19"/>
        <end position="337"/>
    </location>
</feature>
<name>A0AAV9WT86_9PEZI</name>
<dbReference type="Pfam" id="PF09792">
    <property type="entry name" value="But2"/>
    <property type="match status" value="1"/>
</dbReference>
<evidence type="ECO:0008006" key="6">
    <source>
        <dbReference type="Google" id="ProtNLM"/>
    </source>
</evidence>
<keyword evidence="1" id="KW-0732">Signal</keyword>
<feature type="signal peptide" evidence="1">
    <location>
        <begin position="1"/>
        <end position="18"/>
    </location>
</feature>
<accession>A0AAV9WT86</accession>
<evidence type="ECO:0000313" key="5">
    <source>
        <dbReference type="Proteomes" id="UP001365542"/>
    </source>
</evidence>
<dbReference type="PANTHER" id="PTHR39613">
    <property type="entry name" value="ANCHORED CELL WALL PROTEIN, PUTATIVE (AFU_ORTHOLOGUE AFUA_4G08960)-RELATED"/>
    <property type="match status" value="1"/>
</dbReference>
<dbReference type="Pfam" id="PF22799">
    <property type="entry name" value="PIR1-like_C"/>
    <property type="match status" value="1"/>
</dbReference>
<evidence type="ECO:0000259" key="3">
    <source>
        <dbReference type="Pfam" id="PF22799"/>
    </source>
</evidence>
<dbReference type="InterPro" id="IPR054508">
    <property type="entry name" value="PIR1-like_C"/>
</dbReference>
<dbReference type="InterPro" id="IPR018620">
    <property type="entry name" value="Ubiquitin3-bd_protein_But2_C"/>
</dbReference>
<dbReference type="AlphaFoldDB" id="A0AAV9WT86"/>
<dbReference type="Proteomes" id="UP001365542">
    <property type="component" value="Unassembled WGS sequence"/>
</dbReference>
<dbReference type="EMBL" id="JAVHJO010000018">
    <property type="protein sequence ID" value="KAK6524010.1"/>
    <property type="molecule type" value="Genomic_DNA"/>
</dbReference>